<evidence type="ECO:0000313" key="2">
    <source>
        <dbReference type="EMBL" id="MDC9598786.1"/>
    </source>
</evidence>
<comment type="caution">
    <text evidence="2">The sequence shown here is derived from an EMBL/GenBank/DDBJ whole genome shotgun (WGS) entry which is preliminary data.</text>
</comment>
<keyword evidence="1" id="KW-1133">Transmembrane helix</keyword>
<dbReference type="EMBL" id="JAQRFN010000040">
    <property type="protein sequence ID" value="MDC9598786.1"/>
    <property type="molecule type" value="Genomic_DNA"/>
</dbReference>
<keyword evidence="1" id="KW-0812">Transmembrane</keyword>
<keyword evidence="1" id="KW-0472">Membrane</keyword>
<evidence type="ECO:0000256" key="1">
    <source>
        <dbReference type="SAM" id="Phobius"/>
    </source>
</evidence>
<protein>
    <submittedName>
        <fullName evidence="2">Uncharacterized protein</fullName>
    </submittedName>
</protein>
<evidence type="ECO:0000313" key="3">
    <source>
        <dbReference type="Proteomes" id="UP001220225"/>
    </source>
</evidence>
<proteinExistence type="predicted"/>
<accession>A0ABT5LWF9</accession>
<dbReference type="Proteomes" id="UP001220225">
    <property type="component" value="Unassembled WGS sequence"/>
</dbReference>
<gene>
    <name evidence="2" type="ORF">PSI14_18570</name>
</gene>
<dbReference type="RefSeq" id="WP_258086943.1">
    <property type="nucleotide sequence ID" value="NZ_JAQRFN010000040.1"/>
</dbReference>
<reference evidence="2 3" key="1">
    <citation type="submission" date="2023-02" db="EMBL/GenBank/DDBJ databases">
        <title>Entomopathogenic bacteria.</title>
        <authorList>
            <person name="Machado R.A."/>
        </authorList>
    </citation>
    <scope>NUCLEOTIDE SEQUENCE [LARGE SCALE GENOMIC DNA]</scope>
    <source>
        <strain evidence="2 3">XENO-2</strain>
    </source>
</reference>
<name>A0ABT5LWF9_9GAMM</name>
<organism evidence="2 3">
    <name type="scientific">Xenorhabdus anantnagensis</name>
    <dbReference type="NCBI Taxonomy" id="3025875"/>
    <lineage>
        <taxon>Bacteria</taxon>
        <taxon>Pseudomonadati</taxon>
        <taxon>Pseudomonadota</taxon>
        <taxon>Gammaproteobacteria</taxon>
        <taxon>Enterobacterales</taxon>
        <taxon>Morganellaceae</taxon>
        <taxon>Xenorhabdus</taxon>
    </lineage>
</organism>
<keyword evidence="3" id="KW-1185">Reference proteome</keyword>
<sequence>MMGGLDLPEFWITAALIGLIPAALANSKGRNFFAWWVYGTLLFIVALIHAFVLDKIDKKK</sequence>
<feature type="transmembrane region" description="Helical" evidence="1">
    <location>
        <begin position="35"/>
        <end position="53"/>
    </location>
</feature>